<dbReference type="InterPro" id="IPR001647">
    <property type="entry name" value="HTH_TetR"/>
</dbReference>
<keyword evidence="8" id="KW-1185">Reference proteome</keyword>
<dbReference type="InterPro" id="IPR036271">
    <property type="entry name" value="Tet_transcr_reg_TetR-rel_C_sf"/>
</dbReference>
<feature type="compositionally biased region" description="Polar residues" evidence="5">
    <location>
        <begin position="1"/>
        <end position="12"/>
    </location>
</feature>
<dbReference type="Gene3D" id="1.10.357.10">
    <property type="entry name" value="Tetracycline Repressor, domain 2"/>
    <property type="match status" value="1"/>
</dbReference>
<dbReference type="SUPFAM" id="SSF48498">
    <property type="entry name" value="Tetracyclin repressor-like, C-terminal domain"/>
    <property type="match status" value="1"/>
</dbReference>
<sequence length="213" mass="23436">MTTFDSSQNRTRFPSDRSGERGRPREFDVDQAIDAAARVFWEHGYHATPVDALCEATGVFRGSLYRTFGDKHGLLVAAFDRYAEGAVARLKERLAADMPPADALRAALLHYTLVSANLLDRYGCLITNAAIELLPGDQAMRSHIESTLHRIATQFSLAIARGQQAGQFDASLDAEEVGRFLLCIVQGMRVLGKTDMDKSALTSIVEMTMRALV</sequence>
<evidence type="ECO:0000256" key="1">
    <source>
        <dbReference type="ARBA" id="ARBA00023015"/>
    </source>
</evidence>
<evidence type="ECO:0000259" key="6">
    <source>
        <dbReference type="PROSITE" id="PS50977"/>
    </source>
</evidence>
<evidence type="ECO:0000313" key="8">
    <source>
        <dbReference type="Proteomes" id="UP000235777"/>
    </source>
</evidence>
<keyword evidence="1" id="KW-0805">Transcription regulation</keyword>
<dbReference type="OrthoDB" id="270177at2"/>
<dbReference type="PRINTS" id="PR00455">
    <property type="entry name" value="HTHTETR"/>
</dbReference>
<dbReference type="STRING" id="863227.GCA_000373005_03556"/>
<dbReference type="Pfam" id="PF16925">
    <property type="entry name" value="TetR_C_13"/>
    <property type="match status" value="1"/>
</dbReference>
<keyword evidence="2 4" id="KW-0238">DNA-binding</keyword>
<protein>
    <submittedName>
        <fullName evidence="7">TetR/AcrR family transcriptional regulator</fullName>
    </submittedName>
</protein>
<dbReference type="PANTHER" id="PTHR47506">
    <property type="entry name" value="TRANSCRIPTIONAL REGULATORY PROTEIN"/>
    <property type="match status" value="1"/>
</dbReference>
<evidence type="ECO:0000256" key="3">
    <source>
        <dbReference type="ARBA" id="ARBA00023163"/>
    </source>
</evidence>
<dbReference type="GO" id="GO:0003677">
    <property type="term" value="F:DNA binding"/>
    <property type="evidence" value="ECO:0007669"/>
    <property type="project" value="UniProtKB-UniRule"/>
</dbReference>
<feature type="DNA-binding region" description="H-T-H motif" evidence="4">
    <location>
        <begin position="49"/>
        <end position="68"/>
    </location>
</feature>
<dbReference type="EMBL" id="PNYC01000005">
    <property type="protein sequence ID" value="PMS36978.1"/>
    <property type="molecule type" value="Genomic_DNA"/>
</dbReference>
<evidence type="ECO:0000256" key="5">
    <source>
        <dbReference type="SAM" id="MobiDB-lite"/>
    </source>
</evidence>
<reference evidence="7 8" key="1">
    <citation type="submission" date="2018-01" db="EMBL/GenBank/DDBJ databases">
        <title>Whole genome analyses suggest that Burkholderia sensu lato contains two further novel genera in the rhizoxinica-symbiotica group Mycetohabitans gen. nov., and Trinickia gen. nov.: implications for the evolution of diazotrophy and nodulation in the Burkholderiaceae.</title>
        <authorList>
            <person name="Estrada-de los Santos P."/>
            <person name="Palmer M."/>
            <person name="Chavez-Ramirez B."/>
            <person name="Beukes C."/>
            <person name="Steenkamp E.T."/>
            <person name="Hirsch A.M."/>
            <person name="Manyaka P."/>
            <person name="Maluk M."/>
            <person name="Lafos M."/>
            <person name="Crook M."/>
            <person name="Gross E."/>
            <person name="Simon M.F."/>
            <person name="Bueno dos Reis Junior F."/>
            <person name="Poole P.S."/>
            <person name="Venter S.N."/>
            <person name="James E.K."/>
        </authorList>
    </citation>
    <scope>NUCLEOTIDE SEQUENCE [LARGE SCALE GENOMIC DNA]</scope>
    <source>
        <strain evidence="7 8">JPY 581</strain>
    </source>
</reference>
<evidence type="ECO:0000256" key="4">
    <source>
        <dbReference type="PROSITE-ProRule" id="PRU00335"/>
    </source>
</evidence>
<dbReference type="PANTHER" id="PTHR47506:SF10">
    <property type="entry name" value="TRANSCRIPTIONAL REGULATORY PROTEIN"/>
    <property type="match status" value="1"/>
</dbReference>
<dbReference type="PROSITE" id="PS50977">
    <property type="entry name" value="HTH_TETR_2"/>
    <property type="match status" value="1"/>
</dbReference>
<dbReference type="InterPro" id="IPR011075">
    <property type="entry name" value="TetR_C"/>
</dbReference>
<dbReference type="Proteomes" id="UP000235777">
    <property type="component" value="Unassembled WGS sequence"/>
</dbReference>
<evidence type="ECO:0000256" key="2">
    <source>
        <dbReference type="ARBA" id="ARBA00023125"/>
    </source>
</evidence>
<keyword evidence="3" id="KW-0804">Transcription</keyword>
<name>A0A2N7X5C9_9BURK</name>
<comment type="caution">
    <text evidence="7">The sequence shown here is derived from an EMBL/GenBank/DDBJ whole genome shotgun (WGS) entry which is preliminary data.</text>
</comment>
<feature type="compositionally biased region" description="Basic and acidic residues" evidence="5">
    <location>
        <begin position="13"/>
        <end position="25"/>
    </location>
</feature>
<dbReference type="AlphaFoldDB" id="A0A2N7X5C9"/>
<accession>A0A2N7X5C9</accession>
<dbReference type="InterPro" id="IPR009057">
    <property type="entry name" value="Homeodomain-like_sf"/>
</dbReference>
<proteinExistence type="predicted"/>
<feature type="domain" description="HTH tetR-type" evidence="6">
    <location>
        <begin position="26"/>
        <end position="86"/>
    </location>
</feature>
<gene>
    <name evidence="7" type="ORF">C0Z20_09600</name>
</gene>
<dbReference type="SUPFAM" id="SSF46689">
    <property type="entry name" value="Homeodomain-like"/>
    <property type="match status" value="1"/>
</dbReference>
<evidence type="ECO:0000313" key="7">
    <source>
        <dbReference type="EMBL" id="PMS36978.1"/>
    </source>
</evidence>
<feature type="region of interest" description="Disordered" evidence="5">
    <location>
        <begin position="1"/>
        <end position="25"/>
    </location>
</feature>
<dbReference type="Gene3D" id="1.10.10.60">
    <property type="entry name" value="Homeodomain-like"/>
    <property type="match status" value="1"/>
</dbReference>
<organism evidence="7 8">
    <name type="scientific">Trinickia symbiotica</name>
    <dbReference type="NCBI Taxonomy" id="863227"/>
    <lineage>
        <taxon>Bacteria</taxon>
        <taxon>Pseudomonadati</taxon>
        <taxon>Pseudomonadota</taxon>
        <taxon>Betaproteobacteria</taxon>
        <taxon>Burkholderiales</taxon>
        <taxon>Burkholderiaceae</taxon>
        <taxon>Trinickia</taxon>
    </lineage>
</organism>
<dbReference type="Pfam" id="PF00440">
    <property type="entry name" value="TetR_N"/>
    <property type="match status" value="1"/>
</dbReference>